<dbReference type="Proteomes" id="UP001604282">
    <property type="component" value="Unassembled WGS sequence"/>
</dbReference>
<evidence type="ECO:0000313" key="7">
    <source>
        <dbReference type="Proteomes" id="UP001604282"/>
    </source>
</evidence>
<organism evidence="6 7">
    <name type="scientific">Streptomyces omiyaensis</name>
    <dbReference type="NCBI Taxonomy" id="68247"/>
    <lineage>
        <taxon>Bacteria</taxon>
        <taxon>Bacillati</taxon>
        <taxon>Actinomycetota</taxon>
        <taxon>Actinomycetes</taxon>
        <taxon>Kitasatosporales</taxon>
        <taxon>Streptomycetaceae</taxon>
        <taxon>Streptomyces</taxon>
    </lineage>
</organism>
<feature type="domain" description="HTH tetR-type" evidence="5">
    <location>
        <begin position="8"/>
        <end position="68"/>
    </location>
</feature>
<keyword evidence="3" id="KW-0804">Transcription</keyword>
<dbReference type="InterPro" id="IPR050109">
    <property type="entry name" value="HTH-type_TetR-like_transc_reg"/>
</dbReference>
<dbReference type="PANTHER" id="PTHR30055">
    <property type="entry name" value="HTH-TYPE TRANSCRIPTIONAL REGULATOR RUTR"/>
    <property type="match status" value="1"/>
</dbReference>
<gene>
    <name evidence="6" type="ORF">ACGFYS_35305</name>
</gene>
<comment type="caution">
    <text evidence="6">The sequence shown here is derived from an EMBL/GenBank/DDBJ whole genome shotgun (WGS) entry which is preliminary data.</text>
</comment>
<dbReference type="InterPro" id="IPR009057">
    <property type="entry name" value="Homeodomain-like_sf"/>
</dbReference>
<dbReference type="PROSITE" id="PS50977">
    <property type="entry name" value="HTH_TETR_2"/>
    <property type="match status" value="1"/>
</dbReference>
<dbReference type="InterPro" id="IPR001647">
    <property type="entry name" value="HTH_TetR"/>
</dbReference>
<dbReference type="EMBL" id="JBICZW010000042">
    <property type="protein sequence ID" value="MFG3194185.1"/>
    <property type="molecule type" value="Genomic_DNA"/>
</dbReference>
<evidence type="ECO:0000256" key="3">
    <source>
        <dbReference type="ARBA" id="ARBA00023163"/>
    </source>
</evidence>
<dbReference type="PROSITE" id="PS01081">
    <property type="entry name" value="HTH_TETR_1"/>
    <property type="match status" value="1"/>
</dbReference>
<dbReference type="RefSeq" id="WP_189853948.1">
    <property type="nucleotide sequence ID" value="NZ_BMVV01000059.1"/>
</dbReference>
<protein>
    <submittedName>
        <fullName evidence="6">ScbR family autoregulator-binding transcription factor</fullName>
    </submittedName>
</protein>
<proteinExistence type="predicted"/>
<keyword evidence="7" id="KW-1185">Reference proteome</keyword>
<dbReference type="InterPro" id="IPR047923">
    <property type="entry name" value="ArpA-like"/>
</dbReference>
<evidence type="ECO:0000259" key="5">
    <source>
        <dbReference type="PROSITE" id="PS50977"/>
    </source>
</evidence>
<feature type="DNA-binding region" description="H-T-H motif" evidence="4">
    <location>
        <begin position="31"/>
        <end position="50"/>
    </location>
</feature>
<evidence type="ECO:0000256" key="4">
    <source>
        <dbReference type="PROSITE-ProRule" id="PRU00335"/>
    </source>
</evidence>
<dbReference type="SUPFAM" id="SSF48498">
    <property type="entry name" value="Tetracyclin repressor-like, C-terminal domain"/>
    <property type="match status" value="1"/>
</dbReference>
<dbReference type="PRINTS" id="PR00455">
    <property type="entry name" value="HTHTETR"/>
</dbReference>
<dbReference type="PANTHER" id="PTHR30055:SF234">
    <property type="entry name" value="HTH-TYPE TRANSCRIPTIONAL REGULATOR BETI"/>
    <property type="match status" value="1"/>
</dbReference>
<reference evidence="6 7" key="1">
    <citation type="submission" date="2024-10" db="EMBL/GenBank/DDBJ databases">
        <title>The Natural Products Discovery Center: Release of the First 8490 Sequenced Strains for Exploring Actinobacteria Biosynthetic Diversity.</title>
        <authorList>
            <person name="Kalkreuter E."/>
            <person name="Kautsar S.A."/>
            <person name="Yang D."/>
            <person name="Bader C.D."/>
            <person name="Teijaro C.N."/>
            <person name="Fluegel L."/>
            <person name="Davis C.M."/>
            <person name="Simpson J.R."/>
            <person name="Lauterbach L."/>
            <person name="Steele A.D."/>
            <person name="Gui C."/>
            <person name="Meng S."/>
            <person name="Li G."/>
            <person name="Viehrig K."/>
            <person name="Ye F."/>
            <person name="Su P."/>
            <person name="Kiefer A.F."/>
            <person name="Nichols A."/>
            <person name="Cepeda A.J."/>
            <person name="Yan W."/>
            <person name="Fan B."/>
            <person name="Jiang Y."/>
            <person name="Adhikari A."/>
            <person name="Zheng C.-J."/>
            <person name="Schuster L."/>
            <person name="Cowan T.M."/>
            <person name="Smanski M.J."/>
            <person name="Chevrette M.G."/>
            <person name="De Carvalho L.P.S."/>
            <person name="Shen B."/>
        </authorList>
    </citation>
    <scope>NUCLEOTIDE SEQUENCE [LARGE SCALE GENOMIC DNA]</scope>
    <source>
        <strain evidence="6 7">NPDC048229</strain>
    </source>
</reference>
<keyword evidence="1" id="KW-0805">Transcription regulation</keyword>
<sequence length="201" mass="21868">MAMQERAVRTRTTLIRSAAEIFDADGFVAASISAISTRAGVSGGALHFHFPSKGALAEAIEAEAERRLQLITGRAEEPVDCPLRTLVDASHRLFDQLNRDIVLRAGFSLGCEAAWQGKVDLHAQWKDWIEETLVSAADRGVLADGTTAQDAATVVAASTVGFEALGRKNPEWLSPQRLGRFWRLMLPCLERAEVPLQKGTT</sequence>
<evidence type="ECO:0000256" key="1">
    <source>
        <dbReference type="ARBA" id="ARBA00023015"/>
    </source>
</evidence>
<dbReference type="Gene3D" id="1.10.357.10">
    <property type="entry name" value="Tetracycline Repressor, domain 2"/>
    <property type="match status" value="1"/>
</dbReference>
<dbReference type="SUPFAM" id="SSF46689">
    <property type="entry name" value="Homeodomain-like"/>
    <property type="match status" value="1"/>
</dbReference>
<keyword evidence="2 4" id="KW-0238">DNA-binding</keyword>
<name>A0ABW7C361_9ACTN</name>
<accession>A0ABW7C361</accession>
<dbReference type="Pfam" id="PF00440">
    <property type="entry name" value="TetR_N"/>
    <property type="match status" value="1"/>
</dbReference>
<dbReference type="NCBIfam" id="NF041196">
    <property type="entry name" value="ScbR_bind_reg"/>
    <property type="match status" value="1"/>
</dbReference>
<dbReference type="InterPro" id="IPR023772">
    <property type="entry name" value="DNA-bd_HTH_TetR-type_CS"/>
</dbReference>
<evidence type="ECO:0000256" key="2">
    <source>
        <dbReference type="ARBA" id="ARBA00023125"/>
    </source>
</evidence>
<dbReference type="InterPro" id="IPR036271">
    <property type="entry name" value="Tet_transcr_reg_TetR-rel_C_sf"/>
</dbReference>
<evidence type="ECO:0000313" key="6">
    <source>
        <dbReference type="EMBL" id="MFG3194185.1"/>
    </source>
</evidence>